<dbReference type="GO" id="GO:0000976">
    <property type="term" value="F:transcription cis-regulatory region binding"/>
    <property type="evidence" value="ECO:0007669"/>
    <property type="project" value="TreeGrafter"/>
</dbReference>
<dbReference type="PANTHER" id="PTHR30146">
    <property type="entry name" value="LACI-RELATED TRANSCRIPTIONAL REPRESSOR"/>
    <property type="match status" value="1"/>
</dbReference>
<dbReference type="EMBL" id="JACHGT010000010">
    <property type="protein sequence ID" value="MBB6036788.1"/>
    <property type="molecule type" value="Genomic_DNA"/>
</dbReference>
<dbReference type="Pfam" id="PF13377">
    <property type="entry name" value="Peripla_BP_3"/>
    <property type="match status" value="1"/>
</dbReference>
<evidence type="ECO:0000259" key="4">
    <source>
        <dbReference type="PROSITE" id="PS50932"/>
    </source>
</evidence>
<evidence type="ECO:0000313" key="6">
    <source>
        <dbReference type="Proteomes" id="UP000548476"/>
    </source>
</evidence>
<evidence type="ECO:0000313" key="5">
    <source>
        <dbReference type="EMBL" id="MBB6036788.1"/>
    </source>
</evidence>
<dbReference type="InterPro" id="IPR010982">
    <property type="entry name" value="Lambda_DNA-bd_dom_sf"/>
</dbReference>
<evidence type="ECO:0000256" key="1">
    <source>
        <dbReference type="ARBA" id="ARBA00023015"/>
    </source>
</evidence>
<dbReference type="Gene3D" id="3.40.50.2300">
    <property type="match status" value="2"/>
</dbReference>
<dbReference type="SUPFAM" id="SSF47413">
    <property type="entry name" value="lambda repressor-like DNA-binding domains"/>
    <property type="match status" value="1"/>
</dbReference>
<dbReference type="AlphaFoldDB" id="A0A841FSQ9"/>
<keyword evidence="2 5" id="KW-0238">DNA-binding</keyword>
<dbReference type="PANTHER" id="PTHR30146:SF109">
    <property type="entry name" value="HTH-TYPE TRANSCRIPTIONAL REGULATOR GALS"/>
    <property type="match status" value="1"/>
</dbReference>
<keyword evidence="6" id="KW-1185">Reference proteome</keyword>
<name>A0A841FSQ9_9ACTN</name>
<dbReference type="PRINTS" id="PR00036">
    <property type="entry name" value="HTHLACI"/>
</dbReference>
<dbReference type="SMART" id="SM00354">
    <property type="entry name" value="HTH_LACI"/>
    <property type="match status" value="1"/>
</dbReference>
<keyword evidence="1" id="KW-0805">Transcription regulation</keyword>
<evidence type="ECO:0000256" key="3">
    <source>
        <dbReference type="ARBA" id="ARBA00023163"/>
    </source>
</evidence>
<dbReference type="InterPro" id="IPR028082">
    <property type="entry name" value="Peripla_BP_I"/>
</dbReference>
<dbReference type="PROSITE" id="PS50932">
    <property type="entry name" value="HTH_LACI_2"/>
    <property type="match status" value="1"/>
</dbReference>
<dbReference type="Gene3D" id="1.10.260.40">
    <property type="entry name" value="lambda repressor-like DNA-binding domains"/>
    <property type="match status" value="1"/>
</dbReference>
<protein>
    <submittedName>
        <fullName evidence="5">DNA-binding LacI/PurR family transcriptional regulator</fullName>
    </submittedName>
</protein>
<dbReference type="RefSeq" id="WP_184789629.1">
    <property type="nucleotide sequence ID" value="NZ_BONT01000058.1"/>
</dbReference>
<feature type="domain" description="HTH lacI-type" evidence="4">
    <location>
        <begin position="16"/>
        <end position="70"/>
    </location>
</feature>
<proteinExistence type="predicted"/>
<dbReference type="InterPro" id="IPR000843">
    <property type="entry name" value="HTH_LacI"/>
</dbReference>
<gene>
    <name evidence="5" type="ORF">HNR73_004661</name>
</gene>
<dbReference type="Proteomes" id="UP000548476">
    <property type="component" value="Unassembled WGS sequence"/>
</dbReference>
<comment type="caution">
    <text evidence="5">The sequence shown here is derived from an EMBL/GenBank/DDBJ whole genome shotgun (WGS) entry which is preliminary data.</text>
</comment>
<reference evidence="5 6" key="1">
    <citation type="submission" date="2020-08" db="EMBL/GenBank/DDBJ databases">
        <title>Genomic Encyclopedia of Type Strains, Phase IV (KMG-IV): sequencing the most valuable type-strain genomes for metagenomic binning, comparative biology and taxonomic classification.</title>
        <authorList>
            <person name="Goeker M."/>
        </authorList>
    </citation>
    <scope>NUCLEOTIDE SEQUENCE [LARGE SCALE GENOMIC DNA]</scope>
    <source>
        <strain evidence="5 6">YIM 65646</strain>
    </source>
</reference>
<organism evidence="5 6">
    <name type="scientific">Phytomonospora endophytica</name>
    <dbReference type="NCBI Taxonomy" id="714109"/>
    <lineage>
        <taxon>Bacteria</taxon>
        <taxon>Bacillati</taxon>
        <taxon>Actinomycetota</taxon>
        <taxon>Actinomycetes</taxon>
        <taxon>Micromonosporales</taxon>
        <taxon>Micromonosporaceae</taxon>
        <taxon>Phytomonospora</taxon>
    </lineage>
</organism>
<dbReference type="InterPro" id="IPR046335">
    <property type="entry name" value="LacI/GalR-like_sensor"/>
</dbReference>
<evidence type="ECO:0000256" key="2">
    <source>
        <dbReference type="ARBA" id="ARBA00023125"/>
    </source>
</evidence>
<dbReference type="CDD" id="cd01574">
    <property type="entry name" value="PBP1_LacI"/>
    <property type="match status" value="1"/>
</dbReference>
<dbReference type="CDD" id="cd01392">
    <property type="entry name" value="HTH_LacI"/>
    <property type="match status" value="1"/>
</dbReference>
<dbReference type="Pfam" id="PF00356">
    <property type="entry name" value="LacI"/>
    <property type="match status" value="1"/>
</dbReference>
<dbReference type="PROSITE" id="PS00356">
    <property type="entry name" value="HTH_LACI_1"/>
    <property type="match status" value="1"/>
</dbReference>
<accession>A0A841FSQ9</accession>
<sequence>MVDIEPPHGRPDVRPAVMADVARLAGVSHTTVSRVINGHPAVRDHTRERVLKAMESLAYRPNVAARALVTGRTRLLGVISMDTAFYGPVSVLTAVERSARDAGYAVSIVHLPDLTARALGEAADFLTGQAVAGIVAIIPHIATMNALTHVPDVPIVAVEGCSGTIPTAAVDQYLGARQAVEHLLALGHETVAHIAGPADWYEAPERERGWRDALEAAARPVPPVERGDWTAKSGYAATGRLLARPGLTALFAGNDLMALGALLALHEAGVPVPGEVSVVGFDDAPESAYFTPPLTTVRQDFAEIGRQGLALLLEQLEGRAPGHRHVSTVPTLTVRASTAPPGAAAREGRRA</sequence>
<dbReference type="SUPFAM" id="SSF53822">
    <property type="entry name" value="Periplasmic binding protein-like I"/>
    <property type="match status" value="1"/>
</dbReference>
<dbReference type="GO" id="GO:0003700">
    <property type="term" value="F:DNA-binding transcription factor activity"/>
    <property type="evidence" value="ECO:0007669"/>
    <property type="project" value="TreeGrafter"/>
</dbReference>
<keyword evidence="3" id="KW-0804">Transcription</keyword>